<dbReference type="Proteomes" id="UP001280629">
    <property type="component" value="Unassembled WGS sequence"/>
</dbReference>
<sequence>MKMIETPSKLSSKAKSVEQVCAIPNAKVLNIQLRAGEEVAEHDSDKEVLIIVRKGKVRFTVEGTPVTVSEENILHMAPYEKHSLFAETDVDICVMQIKP</sequence>
<feature type="domain" description="AraC-type arabinose-binding/dimerisation" evidence="2">
    <location>
        <begin position="37"/>
        <end position="93"/>
    </location>
</feature>
<keyword evidence="4" id="KW-1185">Reference proteome</keyword>
<protein>
    <submittedName>
        <fullName evidence="3">AraC family ligand binding domain-containing protein</fullName>
    </submittedName>
</protein>
<gene>
    <name evidence="3" type="ORF">QT716_09180</name>
</gene>
<dbReference type="Gene3D" id="2.60.120.10">
    <property type="entry name" value="Jelly Rolls"/>
    <property type="match status" value="1"/>
</dbReference>
<evidence type="ECO:0000256" key="1">
    <source>
        <dbReference type="ARBA" id="ARBA00023125"/>
    </source>
</evidence>
<dbReference type="InterPro" id="IPR011051">
    <property type="entry name" value="RmlC_Cupin_sf"/>
</dbReference>
<proteinExistence type="predicted"/>
<dbReference type="PANTHER" id="PTHR37694">
    <property type="entry name" value="SLR8022 PROTEIN"/>
    <property type="match status" value="1"/>
</dbReference>
<dbReference type="EMBL" id="JAUBDH010000005">
    <property type="protein sequence ID" value="MDW0110204.1"/>
    <property type="molecule type" value="Genomic_DNA"/>
</dbReference>
<evidence type="ECO:0000259" key="2">
    <source>
        <dbReference type="Pfam" id="PF02311"/>
    </source>
</evidence>
<accession>A0ABU4FZQ8</accession>
<evidence type="ECO:0000313" key="4">
    <source>
        <dbReference type="Proteomes" id="UP001280629"/>
    </source>
</evidence>
<dbReference type="PANTHER" id="PTHR37694:SF1">
    <property type="entry name" value="SLR8022 PROTEIN"/>
    <property type="match status" value="1"/>
</dbReference>
<reference evidence="3 4" key="1">
    <citation type="submission" date="2023-06" db="EMBL/GenBank/DDBJ databases">
        <title>Sporosarcina sp. nov., isolated from Korean traditional fermented seafood 'Jeotgal'.</title>
        <authorList>
            <person name="Yang A.-I."/>
            <person name="Shin N.-R."/>
        </authorList>
    </citation>
    <scope>NUCLEOTIDE SEQUENCE [LARGE SCALE GENOMIC DNA]</scope>
    <source>
        <strain evidence="3 4">KCTC3840</strain>
    </source>
</reference>
<dbReference type="InterPro" id="IPR003313">
    <property type="entry name" value="AraC-bd"/>
</dbReference>
<keyword evidence="1" id="KW-0238">DNA-binding</keyword>
<dbReference type="SUPFAM" id="SSF51182">
    <property type="entry name" value="RmlC-like cupins"/>
    <property type="match status" value="1"/>
</dbReference>
<evidence type="ECO:0000313" key="3">
    <source>
        <dbReference type="EMBL" id="MDW0110204.1"/>
    </source>
</evidence>
<comment type="caution">
    <text evidence="3">The sequence shown here is derived from an EMBL/GenBank/DDBJ whole genome shotgun (WGS) entry which is preliminary data.</text>
</comment>
<dbReference type="Pfam" id="PF02311">
    <property type="entry name" value="AraC_binding"/>
    <property type="match status" value="1"/>
</dbReference>
<organism evidence="3 4">
    <name type="scientific">Sporosarcina aquimarina</name>
    <dbReference type="NCBI Taxonomy" id="114975"/>
    <lineage>
        <taxon>Bacteria</taxon>
        <taxon>Bacillati</taxon>
        <taxon>Bacillota</taxon>
        <taxon>Bacilli</taxon>
        <taxon>Bacillales</taxon>
        <taxon>Caryophanaceae</taxon>
        <taxon>Sporosarcina</taxon>
    </lineage>
</organism>
<name>A0ABU4FZQ8_9BACL</name>
<dbReference type="InterPro" id="IPR014710">
    <property type="entry name" value="RmlC-like_jellyroll"/>
</dbReference>